<dbReference type="InterPro" id="IPR003609">
    <property type="entry name" value="Pan_app"/>
</dbReference>
<evidence type="ECO:0000256" key="2">
    <source>
        <dbReference type="SAM" id="SignalP"/>
    </source>
</evidence>
<dbReference type="EMBL" id="JAADYS010001326">
    <property type="protein sequence ID" value="KAF4463671.1"/>
    <property type="molecule type" value="Genomic_DNA"/>
</dbReference>
<evidence type="ECO:0000313" key="5">
    <source>
        <dbReference type="Proteomes" id="UP000554235"/>
    </source>
</evidence>
<organism evidence="4 5">
    <name type="scientific">Fusarium albosuccineum</name>
    <dbReference type="NCBI Taxonomy" id="1237068"/>
    <lineage>
        <taxon>Eukaryota</taxon>
        <taxon>Fungi</taxon>
        <taxon>Dikarya</taxon>
        <taxon>Ascomycota</taxon>
        <taxon>Pezizomycotina</taxon>
        <taxon>Sordariomycetes</taxon>
        <taxon>Hypocreomycetidae</taxon>
        <taxon>Hypocreales</taxon>
        <taxon>Nectriaceae</taxon>
        <taxon>Fusarium</taxon>
        <taxon>Fusarium decemcellulare species complex</taxon>
    </lineage>
</organism>
<reference evidence="4 5" key="1">
    <citation type="submission" date="2020-01" db="EMBL/GenBank/DDBJ databases">
        <title>Identification and distribution of gene clusters putatively required for synthesis of sphingolipid metabolism inhibitors in phylogenetically diverse species of the filamentous fungus Fusarium.</title>
        <authorList>
            <person name="Kim H.-S."/>
            <person name="Busman M."/>
            <person name="Brown D.W."/>
            <person name="Divon H."/>
            <person name="Uhlig S."/>
            <person name="Proctor R.H."/>
        </authorList>
    </citation>
    <scope>NUCLEOTIDE SEQUENCE [LARGE SCALE GENOMIC DNA]</scope>
    <source>
        <strain evidence="4 5">NRRL 20459</strain>
    </source>
</reference>
<dbReference type="AlphaFoldDB" id="A0A8H4L7G0"/>
<keyword evidence="5" id="KW-1185">Reference proteome</keyword>
<evidence type="ECO:0000256" key="1">
    <source>
        <dbReference type="SAM" id="MobiDB-lite"/>
    </source>
</evidence>
<evidence type="ECO:0000313" key="4">
    <source>
        <dbReference type="EMBL" id="KAF4463671.1"/>
    </source>
</evidence>
<name>A0A8H4L7G0_9HYPO</name>
<proteinExistence type="predicted"/>
<feature type="domain" description="Apple" evidence="3">
    <location>
        <begin position="315"/>
        <end position="387"/>
    </location>
</feature>
<accession>A0A8H4L7G0</accession>
<evidence type="ECO:0000259" key="3">
    <source>
        <dbReference type="PROSITE" id="PS50948"/>
    </source>
</evidence>
<dbReference type="PROSITE" id="PS50948">
    <property type="entry name" value="PAN"/>
    <property type="match status" value="1"/>
</dbReference>
<feature type="region of interest" description="Disordered" evidence="1">
    <location>
        <begin position="38"/>
        <end position="303"/>
    </location>
</feature>
<feature type="signal peptide" evidence="2">
    <location>
        <begin position="1"/>
        <end position="21"/>
    </location>
</feature>
<dbReference type="Proteomes" id="UP000554235">
    <property type="component" value="Unassembled WGS sequence"/>
</dbReference>
<keyword evidence="2" id="KW-0732">Signal</keyword>
<feature type="compositionally biased region" description="Low complexity" evidence="1">
    <location>
        <begin position="38"/>
        <end position="296"/>
    </location>
</feature>
<comment type="caution">
    <text evidence="4">The sequence shown here is derived from an EMBL/GenBank/DDBJ whole genome shotgun (WGS) entry which is preliminary data.</text>
</comment>
<gene>
    <name evidence="4" type="ORF">FALBO_9513</name>
</gene>
<dbReference type="OrthoDB" id="5153173at2759"/>
<protein>
    <recommendedName>
        <fullName evidence="3">Apple domain-containing protein</fullName>
    </recommendedName>
</protein>
<sequence>MARRLVHSFIVTAALCSIANAGPCRPSSSLTLSATTTVATDTATSTTQAESTTTETATTGTEETSDTSSFTSTLLTLTTTSGSISESLSSTDSAVSSTTGTTETSGTTESTGSTETDTTQTETSSTGTTETATTNSETQSTGTTDTSASEGSSTTTTTTEEASTTTTTTEESTTTTTQEESTTTTTTEEASTTTTTTEEASTTTTTTQEESTTTTTSQEDSTTTTTTTSQEPSTTTTTSEVESTTTTTTEGSTTTTTTEEASTTTTTSEESTTTTTTTTSEELTTTTTESTTTTTEPAPTCVNNLKNPLPEGEICAKKGVTSGQSSNWRVLGYGDASTLFNCYTACQEKPNCETFAFSQNSFCELYRGTIQDTDGEDFGFEYYVPDCFCDTGIDPAPTCEDQHPITNAGFDTGSLAPWDYYRVASRRPVVDFSIVPGGEGGSAYRFQTANTFNADKSLWVYQDIEVCAGVTFDCTFKWWWDQYYAIRQNDGSSLVPYVRIYQDNDDYALVSSFPNSAADTMQWKTGSFSFTVPASGQTRIWYIASSPQAKRIDTTPNSPRRTFVDQPNALRLDSMVCTPS</sequence>
<feature type="chain" id="PRO_5034094374" description="Apple domain-containing protein" evidence="2">
    <location>
        <begin position="22"/>
        <end position="580"/>
    </location>
</feature>